<sequence length="31" mass="3467">MPPLIRAVSIGLPTQGSYTLSAYQPKVRYCR</sequence>
<name>G2XET2_VERDV</name>
<reference evidence="1 2" key="1">
    <citation type="submission" date="2008-03" db="EMBL/GenBank/DDBJ databases">
        <title>The Genome Sequence of Verticillium dahliae VdLs.17.</title>
        <authorList>
            <consortium name="The Broad Institute Genome Sequencing Platform"/>
            <person name="Ma L.-J.J."/>
            <person name="Klosterman S.J."/>
            <person name="Subbarao K."/>
            <person name="Dobinson K."/>
            <person name="Veronese P."/>
            <person name="Kang S."/>
            <person name="Gold S.E."/>
            <person name="Young S."/>
            <person name="Jaffe D."/>
            <person name="Gnerre S."/>
            <person name="Berlin A."/>
            <person name="Heiman D."/>
            <person name="Hepburn T."/>
            <person name="Sykes S."/>
            <person name="Alvarado L."/>
            <person name="Kodira C.D."/>
            <person name="Lander E."/>
            <person name="Galagan J."/>
            <person name="Nusbaum C."/>
            <person name="Birren B."/>
        </authorList>
    </citation>
    <scope>NUCLEOTIDE SEQUENCE [LARGE SCALE GENOMIC DNA]</scope>
    <source>
        <strain evidence="2">VdLs.17 / ATCC MYA-4575 / FGSC 10137</strain>
    </source>
</reference>
<dbReference type="RefSeq" id="XP_009651271.1">
    <property type="nucleotide sequence ID" value="XM_009652976.1"/>
</dbReference>
<dbReference type="EMBL" id="DS572715">
    <property type="protein sequence ID" value="EGY18333.1"/>
    <property type="molecule type" value="Genomic_DNA"/>
</dbReference>
<keyword evidence="2" id="KW-1185">Reference proteome</keyword>
<evidence type="ECO:0000313" key="1">
    <source>
        <dbReference type="EMBL" id="EGY18333.1"/>
    </source>
</evidence>
<organism evidence="1 2">
    <name type="scientific">Verticillium dahliae (strain VdLs.17 / ATCC MYA-4575 / FGSC 10137)</name>
    <name type="common">Verticillium wilt</name>
    <dbReference type="NCBI Taxonomy" id="498257"/>
    <lineage>
        <taxon>Eukaryota</taxon>
        <taxon>Fungi</taxon>
        <taxon>Dikarya</taxon>
        <taxon>Ascomycota</taxon>
        <taxon>Pezizomycotina</taxon>
        <taxon>Sordariomycetes</taxon>
        <taxon>Hypocreomycetidae</taxon>
        <taxon>Glomerellales</taxon>
        <taxon>Plectosphaerellaceae</taxon>
        <taxon>Verticillium</taxon>
    </lineage>
</organism>
<evidence type="ECO:0000313" key="2">
    <source>
        <dbReference type="Proteomes" id="UP000001611"/>
    </source>
</evidence>
<accession>G2XET2</accession>
<gene>
    <name evidence="1" type="ORF">VDAG_08667</name>
</gene>
<protein>
    <submittedName>
        <fullName evidence="1">Uncharacterized protein</fullName>
    </submittedName>
</protein>
<dbReference type="HOGENOM" id="CLU_3399663_0_0_1"/>
<dbReference type="Proteomes" id="UP000001611">
    <property type="component" value="Chromosome 2"/>
</dbReference>
<dbReference type="AlphaFoldDB" id="G2XET2"/>
<proteinExistence type="predicted"/>
<dbReference type="GeneID" id="20710130"/>
<dbReference type="InParanoid" id="G2XET2"/>
<dbReference type="KEGG" id="vda:VDAG_08667"/>